<dbReference type="EMBL" id="CATNWA010012323">
    <property type="protein sequence ID" value="CAI9563209.1"/>
    <property type="molecule type" value="Genomic_DNA"/>
</dbReference>
<organism evidence="1 2">
    <name type="scientific">Staurois parvus</name>
    <dbReference type="NCBI Taxonomy" id="386267"/>
    <lineage>
        <taxon>Eukaryota</taxon>
        <taxon>Metazoa</taxon>
        <taxon>Chordata</taxon>
        <taxon>Craniata</taxon>
        <taxon>Vertebrata</taxon>
        <taxon>Euteleostomi</taxon>
        <taxon>Amphibia</taxon>
        <taxon>Batrachia</taxon>
        <taxon>Anura</taxon>
        <taxon>Neobatrachia</taxon>
        <taxon>Ranoidea</taxon>
        <taxon>Ranidae</taxon>
        <taxon>Staurois</taxon>
    </lineage>
</organism>
<name>A0ABN9CTY0_9NEOB</name>
<comment type="caution">
    <text evidence="1">The sequence shown here is derived from an EMBL/GenBank/DDBJ whole genome shotgun (WGS) entry which is preliminary data.</text>
</comment>
<protein>
    <submittedName>
        <fullName evidence="1">Uncharacterized protein</fullName>
    </submittedName>
</protein>
<sequence>MSTATPSVQVYHVPTATPLSKSTTSTATPSVQVYHVHSHPSVQVYHVHSHHPCPSNIHVHEATPLSK</sequence>
<gene>
    <name evidence="1" type="ORF">SPARVUS_LOCUS5707874</name>
</gene>
<keyword evidence="2" id="KW-1185">Reference proteome</keyword>
<accession>A0ABN9CTY0</accession>
<proteinExistence type="predicted"/>
<reference evidence="1" key="1">
    <citation type="submission" date="2023-05" db="EMBL/GenBank/DDBJ databases">
        <authorList>
            <person name="Stuckert A."/>
        </authorList>
    </citation>
    <scope>NUCLEOTIDE SEQUENCE</scope>
</reference>
<evidence type="ECO:0000313" key="2">
    <source>
        <dbReference type="Proteomes" id="UP001162483"/>
    </source>
</evidence>
<evidence type="ECO:0000313" key="1">
    <source>
        <dbReference type="EMBL" id="CAI9563209.1"/>
    </source>
</evidence>
<dbReference type="Proteomes" id="UP001162483">
    <property type="component" value="Unassembled WGS sequence"/>
</dbReference>